<name>A0A9D5ACY8_PEA</name>
<proteinExistence type="predicted"/>
<accession>A0A9D5ACY8</accession>
<feature type="domain" description="DEAD-box helicase OB fold" evidence="5">
    <location>
        <begin position="179"/>
        <end position="255"/>
    </location>
</feature>
<feature type="transmembrane region" description="Helical" evidence="4">
    <location>
        <begin position="66"/>
        <end position="84"/>
    </location>
</feature>
<dbReference type="EC" id="3.6.4.13" evidence="1"/>
<dbReference type="PANTHER" id="PTHR18934:SF81">
    <property type="entry name" value="ATP-DEPENDENT RNA HELICASE DEAH11, CHLOROPLASTIC-RELATED"/>
    <property type="match status" value="1"/>
</dbReference>
<evidence type="ECO:0000256" key="3">
    <source>
        <dbReference type="ARBA" id="ARBA00047984"/>
    </source>
</evidence>
<dbReference type="GO" id="GO:0003724">
    <property type="term" value="F:RNA helicase activity"/>
    <property type="evidence" value="ECO:0007669"/>
    <property type="project" value="UniProtKB-EC"/>
</dbReference>
<evidence type="ECO:0000259" key="5">
    <source>
        <dbReference type="Pfam" id="PF07717"/>
    </source>
</evidence>
<evidence type="ECO:0000256" key="2">
    <source>
        <dbReference type="ARBA" id="ARBA00022806"/>
    </source>
</evidence>
<evidence type="ECO:0000313" key="6">
    <source>
        <dbReference type="EMBL" id="KAI5403403.1"/>
    </source>
</evidence>
<evidence type="ECO:0000256" key="4">
    <source>
        <dbReference type="SAM" id="Phobius"/>
    </source>
</evidence>
<protein>
    <recommendedName>
        <fullName evidence="1">RNA helicase</fullName>
        <ecNumber evidence="1">3.6.4.13</ecNumber>
    </recommendedName>
</protein>
<keyword evidence="4" id="KW-1133">Transmembrane helix</keyword>
<reference evidence="6 7" key="1">
    <citation type="journal article" date="2022" name="Nat. Genet.">
        <title>Improved pea reference genome and pan-genome highlight genomic features and evolutionary characteristics.</title>
        <authorList>
            <person name="Yang T."/>
            <person name="Liu R."/>
            <person name="Luo Y."/>
            <person name="Hu S."/>
            <person name="Wang D."/>
            <person name="Wang C."/>
            <person name="Pandey M.K."/>
            <person name="Ge S."/>
            <person name="Xu Q."/>
            <person name="Li N."/>
            <person name="Li G."/>
            <person name="Huang Y."/>
            <person name="Saxena R.K."/>
            <person name="Ji Y."/>
            <person name="Li M."/>
            <person name="Yan X."/>
            <person name="He Y."/>
            <person name="Liu Y."/>
            <person name="Wang X."/>
            <person name="Xiang C."/>
            <person name="Varshney R.K."/>
            <person name="Ding H."/>
            <person name="Gao S."/>
            <person name="Zong X."/>
        </authorList>
    </citation>
    <scope>NUCLEOTIDE SEQUENCE [LARGE SCALE GENOMIC DNA]</scope>
    <source>
        <strain evidence="6 7">cv. Zhongwan 6</strain>
    </source>
</reference>
<keyword evidence="7" id="KW-1185">Reference proteome</keyword>
<keyword evidence="2" id="KW-0378">Hydrolase</keyword>
<keyword evidence="2" id="KW-0547">Nucleotide-binding</keyword>
<dbReference type="EMBL" id="JAMSHJ010000005">
    <property type="protein sequence ID" value="KAI5403403.1"/>
    <property type="molecule type" value="Genomic_DNA"/>
</dbReference>
<sequence length="322" mass="37329">MDGGGVVYDKIDLESEGYPTSVVSRGRDKMYVLYGYFLEGLLGNSEREGFRIEEIMSPKECEGENVWLYVMIGFGMVYFVYWRFQMGDKQRSDCLKVQFCHSDGDLFTLLSVYKEWEALPQERRNKWCWENSINAKSMRRCQDTVFELESFLEREHGFVVPSYWRWDPHTPSVHDKNMKKVILASLSENVAMFSGRNQHGYEVAQTGQHVQLHPYSSLLVFAQKPSWVVFGYLLSVSNEYLVCVSAVEFQSLYDLQPPPSFDVSKMEERKLQTNTLTGFGTILLKRFCGKSNSNLLGHVSRIRKACLDERIFVEVKVDENLI</sequence>
<keyword evidence="2" id="KW-0067">ATP-binding</keyword>
<dbReference type="Proteomes" id="UP001058974">
    <property type="component" value="Chromosome 5"/>
</dbReference>
<dbReference type="Gramene" id="Psat05G0083000-T1">
    <property type="protein sequence ID" value="KAI5403403.1"/>
    <property type="gene ID" value="KIW84_050830"/>
</dbReference>
<organism evidence="6 7">
    <name type="scientific">Pisum sativum</name>
    <name type="common">Garden pea</name>
    <name type="synonym">Lathyrus oleraceus</name>
    <dbReference type="NCBI Taxonomy" id="3888"/>
    <lineage>
        <taxon>Eukaryota</taxon>
        <taxon>Viridiplantae</taxon>
        <taxon>Streptophyta</taxon>
        <taxon>Embryophyta</taxon>
        <taxon>Tracheophyta</taxon>
        <taxon>Spermatophyta</taxon>
        <taxon>Magnoliopsida</taxon>
        <taxon>eudicotyledons</taxon>
        <taxon>Gunneridae</taxon>
        <taxon>Pentapetalae</taxon>
        <taxon>rosids</taxon>
        <taxon>fabids</taxon>
        <taxon>Fabales</taxon>
        <taxon>Fabaceae</taxon>
        <taxon>Papilionoideae</taxon>
        <taxon>50 kb inversion clade</taxon>
        <taxon>NPAAA clade</taxon>
        <taxon>Hologalegina</taxon>
        <taxon>IRL clade</taxon>
        <taxon>Fabeae</taxon>
        <taxon>Lathyrus</taxon>
    </lineage>
</organism>
<gene>
    <name evidence="6" type="ORF">KIW84_050830</name>
</gene>
<keyword evidence="4" id="KW-0812">Transmembrane</keyword>
<evidence type="ECO:0000256" key="1">
    <source>
        <dbReference type="ARBA" id="ARBA00012552"/>
    </source>
</evidence>
<keyword evidence="4" id="KW-0472">Membrane</keyword>
<dbReference type="AlphaFoldDB" id="A0A9D5ACY8"/>
<keyword evidence="2" id="KW-0347">Helicase</keyword>
<dbReference type="GO" id="GO:0003723">
    <property type="term" value="F:RNA binding"/>
    <property type="evidence" value="ECO:0007669"/>
    <property type="project" value="TreeGrafter"/>
</dbReference>
<comment type="catalytic activity">
    <reaction evidence="3">
        <text>ATP + H2O = ADP + phosphate + H(+)</text>
        <dbReference type="Rhea" id="RHEA:13065"/>
        <dbReference type="ChEBI" id="CHEBI:15377"/>
        <dbReference type="ChEBI" id="CHEBI:15378"/>
        <dbReference type="ChEBI" id="CHEBI:30616"/>
        <dbReference type="ChEBI" id="CHEBI:43474"/>
        <dbReference type="ChEBI" id="CHEBI:456216"/>
        <dbReference type="EC" id="3.6.4.13"/>
    </reaction>
</comment>
<evidence type="ECO:0000313" key="7">
    <source>
        <dbReference type="Proteomes" id="UP001058974"/>
    </source>
</evidence>
<dbReference type="PANTHER" id="PTHR18934">
    <property type="entry name" value="ATP-DEPENDENT RNA HELICASE"/>
    <property type="match status" value="1"/>
</dbReference>
<dbReference type="Pfam" id="PF07717">
    <property type="entry name" value="OB_NTP_bind"/>
    <property type="match status" value="1"/>
</dbReference>
<dbReference type="InterPro" id="IPR011709">
    <property type="entry name" value="DEAD-box_helicase_OB_fold"/>
</dbReference>
<comment type="caution">
    <text evidence="6">The sequence shown here is derived from an EMBL/GenBank/DDBJ whole genome shotgun (WGS) entry which is preliminary data.</text>
</comment>